<dbReference type="OrthoDB" id="21418at2759"/>
<evidence type="ECO:0000313" key="3">
    <source>
        <dbReference type="Proteomes" id="UP000284842"/>
    </source>
</evidence>
<comment type="caution">
    <text evidence="2">The sequence shown here is derived from an EMBL/GenBank/DDBJ whole genome shotgun (WGS) entry which is preliminary data.</text>
</comment>
<evidence type="ECO:0000313" key="2">
    <source>
        <dbReference type="EMBL" id="PPQ75941.1"/>
    </source>
</evidence>
<keyword evidence="3" id="KW-1185">Reference proteome</keyword>
<dbReference type="Proteomes" id="UP000284842">
    <property type="component" value="Unassembled WGS sequence"/>
</dbReference>
<feature type="compositionally biased region" description="Low complexity" evidence="1">
    <location>
        <begin position="124"/>
        <end position="147"/>
    </location>
</feature>
<dbReference type="AlphaFoldDB" id="A0A409WBS6"/>
<dbReference type="PANTHER" id="PTHR38645:SF1">
    <property type="entry name" value="YALI0F12243P"/>
    <property type="match status" value="1"/>
</dbReference>
<sequence length="346" mass="36778">MESLNLNTLANSLPNSQQNAETKLTNDFKAAALSITTLYRSSKKNAKRAYNAGYAAACQDLLEFIQQGVSASGDVGHGAGPSRIAEGSTSGMTIGQIMDWTEARVEAIKAREEEEDEDEERAQPARSAAATAAASRAASTAKSAAKKSMNESQPKETLTPLPTPSSPISPHTTIPSTHSSPSPPPSSGPSSRPTIRYTKAKGPSREGFHQPALQTTNLNNSALIGEPFSASAPITPFTEAPILQVGAGVKRRHAMMMMLDSSSPTINIGGGPSSAVSTPGAPATHFHHSGSPNLSRRRTRSARNLNLNLNQHASQLQNQNLNVIQVPNEAMDVEEEGRERKRANRR</sequence>
<gene>
    <name evidence="2" type="ORF">CVT24_002492</name>
</gene>
<evidence type="ECO:0000256" key="1">
    <source>
        <dbReference type="SAM" id="MobiDB-lite"/>
    </source>
</evidence>
<dbReference type="EMBL" id="NHTK01005625">
    <property type="protein sequence ID" value="PPQ75941.1"/>
    <property type="molecule type" value="Genomic_DNA"/>
</dbReference>
<feature type="region of interest" description="Disordered" evidence="1">
    <location>
        <begin position="271"/>
        <end position="298"/>
    </location>
</feature>
<dbReference type="PANTHER" id="PTHR38645">
    <property type="entry name" value="CHROMOSOME 9, WHOLE GENOME SHOTGUN SEQUENCE"/>
    <property type="match status" value="1"/>
</dbReference>
<proteinExistence type="predicted"/>
<organism evidence="2 3">
    <name type="scientific">Panaeolus cyanescens</name>
    <dbReference type="NCBI Taxonomy" id="181874"/>
    <lineage>
        <taxon>Eukaryota</taxon>
        <taxon>Fungi</taxon>
        <taxon>Dikarya</taxon>
        <taxon>Basidiomycota</taxon>
        <taxon>Agaricomycotina</taxon>
        <taxon>Agaricomycetes</taxon>
        <taxon>Agaricomycetidae</taxon>
        <taxon>Agaricales</taxon>
        <taxon>Agaricineae</taxon>
        <taxon>Galeropsidaceae</taxon>
        <taxon>Panaeolus</taxon>
    </lineage>
</organism>
<dbReference type="InParanoid" id="A0A409WBS6"/>
<accession>A0A409WBS6</accession>
<feature type="region of interest" description="Disordered" evidence="1">
    <location>
        <begin position="110"/>
        <end position="211"/>
    </location>
</feature>
<protein>
    <submittedName>
        <fullName evidence="2">Uncharacterized protein</fullName>
    </submittedName>
</protein>
<reference evidence="2 3" key="1">
    <citation type="journal article" date="2018" name="Evol. Lett.">
        <title>Horizontal gene cluster transfer increased hallucinogenic mushroom diversity.</title>
        <authorList>
            <person name="Reynolds H.T."/>
            <person name="Vijayakumar V."/>
            <person name="Gluck-Thaler E."/>
            <person name="Korotkin H.B."/>
            <person name="Matheny P.B."/>
            <person name="Slot J.C."/>
        </authorList>
    </citation>
    <scope>NUCLEOTIDE SEQUENCE [LARGE SCALE GENOMIC DNA]</scope>
    <source>
        <strain evidence="2 3">2629</strain>
    </source>
</reference>
<name>A0A409WBS6_9AGAR</name>
<feature type="compositionally biased region" description="Low complexity" evidence="1">
    <location>
        <begin position="168"/>
        <end position="180"/>
    </location>
</feature>